<feature type="transmembrane region" description="Helical" evidence="1">
    <location>
        <begin position="300"/>
        <end position="322"/>
    </location>
</feature>
<evidence type="ECO:0000256" key="1">
    <source>
        <dbReference type="SAM" id="Phobius"/>
    </source>
</evidence>
<feature type="transmembrane region" description="Helical" evidence="1">
    <location>
        <begin position="66"/>
        <end position="92"/>
    </location>
</feature>
<accession>A0ABU7MA96</accession>
<gene>
    <name evidence="2" type="ORF">VZC37_06530</name>
</gene>
<name>A0ABU7MA96_9ACTN</name>
<organism evidence="2 3">
    <name type="scientific">Gordonia sesuvii</name>
    <dbReference type="NCBI Taxonomy" id="3116777"/>
    <lineage>
        <taxon>Bacteria</taxon>
        <taxon>Bacillati</taxon>
        <taxon>Actinomycetota</taxon>
        <taxon>Actinomycetes</taxon>
        <taxon>Mycobacteriales</taxon>
        <taxon>Gordoniaceae</taxon>
        <taxon>Gordonia</taxon>
    </lineage>
</organism>
<keyword evidence="1" id="KW-0472">Membrane</keyword>
<evidence type="ECO:0000313" key="2">
    <source>
        <dbReference type="EMBL" id="MEE3849980.1"/>
    </source>
</evidence>
<proteinExistence type="predicted"/>
<comment type="caution">
    <text evidence="2">The sequence shown here is derived from an EMBL/GenBank/DDBJ whole genome shotgun (WGS) entry which is preliminary data.</text>
</comment>
<feature type="transmembrane region" description="Helical" evidence="1">
    <location>
        <begin position="230"/>
        <end position="250"/>
    </location>
</feature>
<protein>
    <recommendedName>
        <fullName evidence="4">Glycosyltransferase RgtA/B/C/D-like domain-containing protein</fullName>
    </recommendedName>
</protein>
<dbReference type="EMBL" id="JAZDUF010000001">
    <property type="protein sequence ID" value="MEE3849980.1"/>
    <property type="molecule type" value="Genomic_DNA"/>
</dbReference>
<feature type="transmembrane region" description="Helical" evidence="1">
    <location>
        <begin position="377"/>
        <end position="396"/>
    </location>
</feature>
<reference evidence="2 3" key="1">
    <citation type="submission" date="2024-01" db="EMBL/GenBank/DDBJ databases">
        <title>Draft genome sequence of Gordonia sp. LSe1-13.</title>
        <authorList>
            <person name="Suphannarot A."/>
            <person name="Mingma R."/>
        </authorList>
    </citation>
    <scope>NUCLEOTIDE SEQUENCE [LARGE SCALE GENOMIC DNA]</scope>
    <source>
        <strain evidence="2 3">LSe1-13</strain>
    </source>
</reference>
<feature type="transmembrane region" description="Helical" evidence="1">
    <location>
        <begin position="575"/>
        <end position="593"/>
    </location>
</feature>
<evidence type="ECO:0000313" key="3">
    <source>
        <dbReference type="Proteomes" id="UP001347146"/>
    </source>
</evidence>
<feature type="transmembrane region" description="Helical" evidence="1">
    <location>
        <begin position="403"/>
        <end position="424"/>
    </location>
</feature>
<feature type="transmembrane region" description="Helical" evidence="1">
    <location>
        <begin position="135"/>
        <end position="154"/>
    </location>
</feature>
<keyword evidence="3" id="KW-1185">Reference proteome</keyword>
<feature type="transmembrane region" description="Helical" evidence="1">
    <location>
        <begin position="334"/>
        <end position="357"/>
    </location>
</feature>
<keyword evidence="1" id="KW-0812">Transmembrane</keyword>
<sequence length="599" mass="61227">MTAPRHLLPMLFAVGAGLAALIMAPLLRPGHLLYRDAVSTPRSHVTDTTLGIGDGAPRAVPQDWAIALLSGVIDGGAVVVAITFAALVFAGVGYGLLAHRLVGAAGRTGAVVAAVVAIWNPYVAERLLQGHWSLLVSYAALSWVAVAAVTILGGDGRSAGHSGFTRADRVPARDAARADGRWTRENGRWVPWAQLVAALGVAGFTPTGSVLSALLMVTLPGVGMILARRWLAVVLVWVAWLVAALPWLVATAVGSAAVTSGSGGFTVFGVRAEPGLGTVGTVLGLGGIWNADAVPASRTIWWAAVATALLLVVVVTGSVWLWRHRGRDTCAVTALAALAAVTAVAVSVAAIGPVAQMLSDAAAQLPGLGLFRDTQKFLALMVPFVAVASAAAVAAARRWVPSGFALAAAILLIVAPLPDLAWGVGGKIAPITYPPDWAAVATRISADHGAVAVWPTGTVRQYTFADVPSLDPLPRMVRAPVTGSGSLVVDSAVVDEASGRGAAVDTVLADGGSARALADLGVGWVVVENGAPPEALAREAEMVFDGADLLLYRVPGPIADVDASTAARVAVIGTHVIWAMTTSIAVAVALVGARRRTRR</sequence>
<keyword evidence="1" id="KW-1133">Transmembrane helix</keyword>
<dbReference type="Proteomes" id="UP001347146">
    <property type="component" value="Unassembled WGS sequence"/>
</dbReference>
<feature type="transmembrane region" description="Helical" evidence="1">
    <location>
        <begin position="6"/>
        <end position="27"/>
    </location>
</feature>
<dbReference type="RefSeq" id="WP_330431581.1">
    <property type="nucleotide sequence ID" value="NZ_JAZDUF010000001.1"/>
</dbReference>
<feature type="transmembrane region" description="Helical" evidence="1">
    <location>
        <begin position="192"/>
        <end position="218"/>
    </location>
</feature>
<evidence type="ECO:0008006" key="4">
    <source>
        <dbReference type="Google" id="ProtNLM"/>
    </source>
</evidence>